<proteinExistence type="predicted"/>
<comment type="caution">
    <text evidence="3">The sequence shown here is derived from an EMBL/GenBank/DDBJ whole genome shotgun (WGS) entry which is preliminary data.</text>
</comment>
<feature type="region of interest" description="Disordered" evidence="1">
    <location>
        <begin position="1"/>
        <end position="51"/>
    </location>
</feature>
<dbReference type="PANTHER" id="PTHR34482:SF36">
    <property type="entry name" value="RETROTRANSPOSON GAG DOMAIN-CONTAINING PROTEIN"/>
    <property type="match status" value="1"/>
</dbReference>
<accession>A0ABR0PCF3</accession>
<evidence type="ECO:0000256" key="1">
    <source>
        <dbReference type="SAM" id="MobiDB-lite"/>
    </source>
</evidence>
<sequence>MSTRATRGRGRGRGRGRARAVSSSSGHMLAADAPVQSATEVESHDRGAGDDVPSQAMLRVLERVAGTSSGNGIRGSISERLLANGAEIFRGVSGIASNVVEYWLEATERIMDDLDCFVEQKLKGAVSLLRDEAYQWWLTVREETPADRVTWELFKTAFKGKYVGASYVDARRKEFLNLVQEGITVSKYEAKFLRLSRYAVGIVATEYERSVHFEDGLRDDLRVLIAP</sequence>
<evidence type="ECO:0000313" key="4">
    <source>
        <dbReference type="Proteomes" id="UP001358586"/>
    </source>
</evidence>
<name>A0ABR0PCF3_GOSAR</name>
<gene>
    <name evidence="3" type="ORF">PVK06_023891</name>
</gene>
<dbReference type="EMBL" id="JARKNE010000007">
    <property type="protein sequence ID" value="KAK5818940.1"/>
    <property type="molecule type" value="Genomic_DNA"/>
</dbReference>
<dbReference type="InterPro" id="IPR005162">
    <property type="entry name" value="Retrotrans_gag_dom"/>
</dbReference>
<dbReference type="Proteomes" id="UP001358586">
    <property type="component" value="Chromosome 7"/>
</dbReference>
<feature type="domain" description="Retrotransposon gag" evidence="2">
    <location>
        <begin position="125"/>
        <end position="218"/>
    </location>
</feature>
<protein>
    <recommendedName>
        <fullName evidence="2">Retrotransposon gag domain-containing protein</fullName>
    </recommendedName>
</protein>
<reference evidence="3 4" key="1">
    <citation type="submission" date="2023-03" db="EMBL/GenBank/DDBJ databases">
        <title>WGS of Gossypium arboreum.</title>
        <authorList>
            <person name="Yu D."/>
        </authorList>
    </citation>
    <scope>NUCLEOTIDE SEQUENCE [LARGE SCALE GENOMIC DNA]</scope>
    <source>
        <tissue evidence="3">Leaf</tissue>
    </source>
</reference>
<dbReference type="Pfam" id="PF03732">
    <property type="entry name" value="Retrotrans_gag"/>
    <property type="match status" value="1"/>
</dbReference>
<feature type="compositionally biased region" description="Basic residues" evidence="1">
    <location>
        <begin position="1"/>
        <end position="18"/>
    </location>
</feature>
<keyword evidence="4" id="KW-1185">Reference proteome</keyword>
<organism evidence="3 4">
    <name type="scientific">Gossypium arboreum</name>
    <name type="common">Tree cotton</name>
    <name type="synonym">Gossypium nanking</name>
    <dbReference type="NCBI Taxonomy" id="29729"/>
    <lineage>
        <taxon>Eukaryota</taxon>
        <taxon>Viridiplantae</taxon>
        <taxon>Streptophyta</taxon>
        <taxon>Embryophyta</taxon>
        <taxon>Tracheophyta</taxon>
        <taxon>Spermatophyta</taxon>
        <taxon>Magnoliopsida</taxon>
        <taxon>eudicotyledons</taxon>
        <taxon>Gunneridae</taxon>
        <taxon>Pentapetalae</taxon>
        <taxon>rosids</taxon>
        <taxon>malvids</taxon>
        <taxon>Malvales</taxon>
        <taxon>Malvaceae</taxon>
        <taxon>Malvoideae</taxon>
        <taxon>Gossypium</taxon>
    </lineage>
</organism>
<dbReference type="PANTHER" id="PTHR34482">
    <property type="entry name" value="DNA DAMAGE-INDUCIBLE PROTEIN 1-LIKE"/>
    <property type="match status" value="1"/>
</dbReference>
<evidence type="ECO:0000313" key="3">
    <source>
        <dbReference type="EMBL" id="KAK5818940.1"/>
    </source>
</evidence>
<evidence type="ECO:0000259" key="2">
    <source>
        <dbReference type="Pfam" id="PF03732"/>
    </source>
</evidence>